<evidence type="ECO:0000256" key="1">
    <source>
        <dbReference type="ARBA" id="ARBA00004202"/>
    </source>
</evidence>
<dbReference type="InterPro" id="IPR003439">
    <property type="entry name" value="ABC_transporter-like_ATP-bd"/>
</dbReference>
<evidence type="ECO:0000313" key="11">
    <source>
        <dbReference type="Proteomes" id="UP001596142"/>
    </source>
</evidence>
<dbReference type="Gene3D" id="3.40.50.300">
    <property type="entry name" value="P-loop containing nucleotide triphosphate hydrolases"/>
    <property type="match status" value="1"/>
</dbReference>
<keyword evidence="7" id="KW-1278">Translocase</keyword>
<evidence type="ECO:0000256" key="4">
    <source>
        <dbReference type="ARBA" id="ARBA00022475"/>
    </source>
</evidence>
<dbReference type="CDD" id="cd03225">
    <property type="entry name" value="ABC_cobalt_CbiO_domain1"/>
    <property type="match status" value="1"/>
</dbReference>
<keyword evidence="3" id="KW-0813">Transport</keyword>
<reference evidence="11" key="1">
    <citation type="journal article" date="2019" name="Int. J. Syst. Evol. Microbiol.">
        <title>The Global Catalogue of Microorganisms (GCM) 10K type strain sequencing project: providing services to taxonomists for standard genome sequencing and annotation.</title>
        <authorList>
            <consortium name="The Broad Institute Genomics Platform"/>
            <consortium name="The Broad Institute Genome Sequencing Center for Infectious Disease"/>
            <person name="Wu L."/>
            <person name="Ma J."/>
        </authorList>
    </citation>
    <scope>NUCLEOTIDE SEQUENCE [LARGE SCALE GENOMIC DNA]</scope>
    <source>
        <strain evidence="11">CECT 7184</strain>
    </source>
</reference>
<evidence type="ECO:0000256" key="6">
    <source>
        <dbReference type="ARBA" id="ARBA00022840"/>
    </source>
</evidence>
<dbReference type="InterPro" id="IPR015856">
    <property type="entry name" value="ABC_transpr_CbiO/EcfA_su"/>
</dbReference>
<protein>
    <submittedName>
        <fullName evidence="10">Energy-coupling factor transporter ATPase</fullName>
    </submittedName>
</protein>
<evidence type="ECO:0000256" key="8">
    <source>
        <dbReference type="ARBA" id="ARBA00023136"/>
    </source>
</evidence>
<dbReference type="NCBIfam" id="TIGR04520">
    <property type="entry name" value="ECF_ATPase_1"/>
    <property type="match status" value="1"/>
</dbReference>
<evidence type="ECO:0000256" key="3">
    <source>
        <dbReference type="ARBA" id="ARBA00022448"/>
    </source>
</evidence>
<keyword evidence="6" id="KW-0067">ATP-binding</keyword>
<keyword evidence="8" id="KW-0472">Membrane</keyword>
<dbReference type="NCBIfam" id="NF010167">
    <property type="entry name" value="PRK13648.1"/>
    <property type="match status" value="1"/>
</dbReference>
<name>A0ABW0YQT1_9BACI</name>
<evidence type="ECO:0000256" key="7">
    <source>
        <dbReference type="ARBA" id="ARBA00022967"/>
    </source>
</evidence>
<dbReference type="PROSITE" id="PS50893">
    <property type="entry name" value="ABC_TRANSPORTER_2"/>
    <property type="match status" value="1"/>
</dbReference>
<comment type="subcellular location">
    <subcellularLocation>
        <location evidence="1">Cell membrane</location>
        <topology evidence="1">Peripheral membrane protein</topology>
    </subcellularLocation>
</comment>
<sequence>MTAVANFHEIYFRYSEEENWILEDLSLSVQKGEWVAVIGPNGSGKSTLAKLFNGLLLPEKGRVVIDNKETANEEDIPTIRQRVGMVFQNPDHQFVAPTVRDDLAFGMENAGINRSEMKLRIENVSTKTGITDLLDYEPHRLSGGQKQRVAIAGILALNPQVMIFDEATSMLDPKGRKEVIETIRKLHHEQEVTVIMITHSFHDALAADRILYIEDGAIIKDSTPMKMIEELSWAKDKGIPLPFGLELYFELDKRGHTMEAAKVLQLREEF</sequence>
<dbReference type="RefSeq" id="WP_054637107.1">
    <property type="nucleotide sequence ID" value="NZ_JBHSOZ010000007.1"/>
</dbReference>
<accession>A0ABW0YQT1</accession>
<comment type="caution">
    <text evidence="10">The sequence shown here is derived from an EMBL/GenBank/DDBJ whole genome shotgun (WGS) entry which is preliminary data.</text>
</comment>
<dbReference type="InterPro" id="IPR027417">
    <property type="entry name" value="P-loop_NTPase"/>
</dbReference>
<dbReference type="PROSITE" id="PS00211">
    <property type="entry name" value="ABC_TRANSPORTER_1"/>
    <property type="match status" value="1"/>
</dbReference>
<dbReference type="EMBL" id="JBHSOZ010000007">
    <property type="protein sequence ID" value="MFC5713822.1"/>
    <property type="molecule type" value="Genomic_DNA"/>
</dbReference>
<keyword evidence="5" id="KW-0547">Nucleotide-binding</keyword>
<evidence type="ECO:0000256" key="5">
    <source>
        <dbReference type="ARBA" id="ARBA00022741"/>
    </source>
</evidence>
<evidence type="ECO:0000313" key="10">
    <source>
        <dbReference type="EMBL" id="MFC5713822.1"/>
    </source>
</evidence>
<dbReference type="SUPFAM" id="SSF52540">
    <property type="entry name" value="P-loop containing nucleoside triphosphate hydrolases"/>
    <property type="match status" value="1"/>
</dbReference>
<dbReference type="Pfam" id="PF00005">
    <property type="entry name" value="ABC_tran"/>
    <property type="match status" value="1"/>
</dbReference>
<dbReference type="Proteomes" id="UP001596142">
    <property type="component" value="Unassembled WGS sequence"/>
</dbReference>
<dbReference type="InterPro" id="IPR003593">
    <property type="entry name" value="AAA+_ATPase"/>
</dbReference>
<comment type="similarity">
    <text evidence="2">Belongs to the ABC transporter superfamily.</text>
</comment>
<dbReference type="PANTHER" id="PTHR43553">
    <property type="entry name" value="HEAVY METAL TRANSPORTER"/>
    <property type="match status" value="1"/>
</dbReference>
<keyword evidence="11" id="KW-1185">Reference proteome</keyword>
<evidence type="ECO:0000259" key="9">
    <source>
        <dbReference type="PROSITE" id="PS50893"/>
    </source>
</evidence>
<organism evidence="10 11">
    <name type="scientific">Thalassorhabdus alkalitolerans</name>
    <dbReference type="NCBI Taxonomy" id="2282697"/>
    <lineage>
        <taxon>Bacteria</taxon>
        <taxon>Bacillati</taxon>
        <taxon>Bacillota</taxon>
        <taxon>Bacilli</taxon>
        <taxon>Bacillales</taxon>
        <taxon>Bacillaceae</taxon>
        <taxon>Thalassorhabdus</taxon>
    </lineage>
</organism>
<evidence type="ECO:0000256" key="2">
    <source>
        <dbReference type="ARBA" id="ARBA00005417"/>
    </source>
</evidence>
<dbReference type="InterPro" id="IPR017871">
    <property type="entry name" value="ABC_transporter-like_CS"/>
</dbReference>
<dbReference type="InterPro" id="IPR030947">
    <property type="entry name" value="EcfA_1"/>
</dbReference>
<dbReference type="InterPro" id="IPR050095">
    <property type="entry name" value="ECF_ABC_transporter_ATP-bd"/>
</dbReference>
<proteinExistence type="inferred from homology"/>
<dbReference type="SMART" id="SM00382">
    <property type="entry name" value="AAA"/>
    <property type="match status" value="1"/>
</dbReference>
<dbReference type="PANTHER" id="PTHR43553:SF24">
    <property type="entry name" value="ENERGY-COUPLING FACTOR TRANSPORTER ATP-BINDING PROTEIN ECFA1"/>
    <property type="match status" value="1"/>
</dbReference>
<gene>
    <name evidence="10" type="ORF">ACFPU1_13695</name>
</gene>
<feature type="domain" description="ABC transporter" evidence="9">
    <location>
        <begin position="5"/>
        <end position="240"/>
    </location>
</feature>
<keyword evidence="4" id="KW-1003">Cell membrane</keyword>